<dbReference type="Proteomes" id="UP000552700">
    <property type="component" value="Unassembled WGS sequence"/>
</dbReference>
<organism evidence="2 3">
    <name type="scientific">Sphingobium subterraneum</name>
    <dbReference type="NCBI Taxonomy" id="627688"/>
    <lineage>
        <taxon>Bacteria</taxon>
        <taxon>Pseudomonadati</taxon>
        <taxon>Pseudomonadota</taxon>
        <taxon>Alphaproteobacteria</taxon>
        <taxon>Sphingomonadales</taxon>
        <taxon>Sphingomonadaceae</taxon>
        <taxon>Sphingobium</taxon>
    </lineage>
</organism>
<reference evidence="2 3" key="1">
    <citation type="submission" date="2020-08" db="EMBL/GenBank/DDBJ databases">
        <title>Genomic Encyclopedia of Type Strains, Phase IV (KMG-IV): sequencing the most valuable type-strain genomes for metagenomic binning, comparative biology and taxonomic classification.</title>
        <authorList>
            <person name="Goeker M."/>
        </authorList>
    </citation>
    <scope>NUCLEOTIDE SEQUENCE [LARGE SCALE GENOMIC DNA]</scope>
    <source>
        <strain evidence="2 3">DSM 102255</strain>
    </source>
</reference>
<protein>
    <submittedName>
        <fullName evidence="2">Uncharacterized protein</fullName>
    </submittedName>
</protein>
<feature type="compositionally biased region" description="Acidic residues" evidence="1">
    <location>
        <begin position="128"/>
        <end position="152"/>
    </location>
</feature>
<dbReference type="EMBL" id="JACIJP010000001">
    <property type="protein sequence ID" value="MBB6122905.1"/>
    <property type="molecule type" value="Genomic_DNA"/>
</dbReference>
<comment type="caution">
    <text evidence="2">The sequence shown here is derived from an EMBL/GenBank/DDBJ whole genome shotgun (WGS) entry which is preliminary data.</text>
</comment>
<dbReference type="RefSeq" id="WP_184077405.1">
    <property type="nucleotide sequence ID" value="NZ_JACIJP010000001.1"/>
</dbReference>
<name>A0A841J2Q0_9SPHN</name>
<evidence type="ECO:0000313" key="2">
    <source>
        <dbReference type="EMBL" id="MBB6122905.1"/>
    </source>
</evidence>
<gene>
    <name evidence="2" type="ORF">FHS92_000612</name>
</gene>
<dbReference type="AlphaFoldDB" id="A0A841J2Q0"/>
<accession>A0A841J2Q0</accession>
<feature type="region of interest" description="Disordered" evidence="1">
    <location>
        <begin position="124"/>
        <end position="156"/>
    </location>
</feature>
<evidence type="ECO:0000313" key="3">
    <source>
        <dbReference type="Proteomes" id="UP000552700"/>
    </source>
</evidence>
<keyword evidence="3" id="KW-1185">Reference proteome</keyword>
<sequence length="166" mass="17846">MPDTAAFRIGHSSGVSCLSDDIFDLLRALNLAEISFDLNGSGDSGETSLGTVLDRNGRLLCKLPNVPIAISPSGHVVSLAAHLEDFAAEFPEGDWVNNEGGYGSVTIAPFADDSDETVFCDMTYRDGYEDDDGDEDWDNDPDPLDTAGQEDDALPRQIIIRAEMSS</sequence>
<proteinExistence type="predicted"/>
<evidence type="ECO:0000256" key="1">
    <source>
        <dbReference type="SAM" id="MobiDB-lite"/>
    </source>
</evidence>